<protein>
    <recommendedName>
        <fullName evidence="7">Peptidase S9</fullName>
    </recommendedName>
</protein>
<dbReference type="PANTHER" id="PTHR48081">
    <property type="entry name" value="AB HYDROLASE SUPERFAMILY PROTEIN C4A8.06C"/>
    <property type="match status" value="1"/>
</dbReference>
<dbReference type="GO" id="GO:0004806">
    <property type="term" value="F:triacylglycerol lipase activity"/>
    <property type="evidence" value="ECO:0007669"/>
    <property type="project" value="TreeGrafter"/>
</dbReference>
<dbReference type="InterPro" id="IPR049492">
    <property type="entry name" value="BD-FAE-like_dom"/>
</dbReference>
<proteinExistence type="inferred from homology"/>
<dbReference type="InterPro" id="IPR029058">
    <property type="entry name" value="AB_hydrolase_fold"/>
</dbReference>
<dbReference type="EMBL" id="CP015772">
    <property type="protein sequence ID" value="ANH84103.1"/>
    <property type="molecule type" value="Genomic_DNA"/>
</dbReference>
<evidence type="ECO:0000259" key="4">
    <source>
        <dbReference type="Pfam" id="PF20434"/>
    </source>
</evidence>
<dbReference type="Gene3D" id="3.40.50.1820">
    <property type="entry name" value="alpha/beta hydrolase"/>
    <property type="match status" value="1"/>
</dbReference>
<evidence type="ECO:0000256" key="2">
    <source>
        <dbReference type="ARBA" id="ARBA00022801"/>
    </source>
</evidence>
<dbReference type="InterPro" id="IPR002925">
    <property type="entry name" value="Dienelactn_hydro"/>
</dbReference>
<accession>A0A1A9I961</accession>
<dbReference type="Proteomes" id="UP000077667">
    <property type="component" value="Chromosome"/>
</dbReference>
<reference evidence="5 6" key="1">
    <citation type="submission" date="2016-05" db="EMBL/GenBank/DDBJ databases">
        <title>Niabella ginsenosidivorans BS26 whole genome sequencing.</title>
        <authorList>
            <person name="Im W.T."/>
            <person name="Siddiqi M.Z."/>
        </authorList>
    </citation>
    <scope>NUCLEOTIDE SEQUENCE [LARGE SCALE GENOMIC DNA]</scope>
    <source>
        <strain evidence="5 6">BS26</strain>
    </source>
</reference>
<keyword evidence="2" id="KW-0378">Hydrolase</keyword>
<organism evidence="5 6">
    <name type="scientific">Niabella ginsenosidivorans</name>
    <dbReference type="NCBI Taxonomy" id="1176587"/>
    <lineage>
        <taxon>Bacteria</taxon>
        <taxon>Pseudomonadati</taxon>
        <taxon>Bacteroidota</taxon>
        <taxon>Chitinophagia</taxon>
        <taxon>Chitinophagales</taxon>
        <taxon>Chitinophagaceae</taxon>
        <taxon>Niabella</taxon>
    </lineage>
</organism>
<keyword evidence="6" id="KW-1185">Reference proteome</keyword>
<dbReference type="Pfam" id="PF20434">
    <property type="entry name" value="BD-FAE"/>
    <property type="match status" value="1"/>
</dbReference>
<dbReference type="PANTHER" id="PTHR48081:SF30">
    <property type="entry name" value="ACETYL-HYDROLASE LIPR-RELATED"/>
    <property type="match status" value="1"/>
</dbReference>
<dbReference type="AlphaFoldDB" id="A0A1A9I961"/>
<name>A0A1A9I961_9BACT</name>
<feature type="domain" description="BD-FAE-like" evidence="4">
    <location>
        <begin position="39"/>
        <end position="154"/>
    </location>
</feature>
<evidence type="ECO:0000256" key="1">
    <source>
        <dbReference type="ARBA" id="ARBA00010515"/>
    </source>
</evidence>
<sequence>MKKSIYIFIIMLFGAVIVSAQPSVVEITYKTTDATQLKMKIYYPADYKKGAKYPAIIFFFGGGWAEGTMDQFKNQALFFASKGMIAITPDYRVKSRQGTTPFESVKDGRSAIRYLRGHSAALGIDPDKIAAAGGSAGGHIAAAADLTQIDEATDDLHINARPDLLALFNPVLNNGPGNYGYDLFKDRFREISPFHNIKKGAAPAIIFLGTRDKLVPVAIAKQYQQKMQEVGSRCDLLLYEGQGHGFFNYNRGSKYYNETLEQLTRFLKEFGYIK</sequence>
<dbReference type="STRING" id="1176587.A8C56_20670"/>
<evidence type="ECO:0000313" key="5">
    <source>
        <dbReference type="EMBL" id="ANH84103.1"/>
    </source>
</evidence>
<evidence type="ECO:0000313" key="6">
    <source>
        <dbReference type="Proteomes" id="UP000077667"/>
    </source>
</evidence>
<feature type="domain" description="Dienelactone hydrolase" evidence="3">
    <location>
        <begin position="191"/>
        <end position="261"/>
    </location>
</feature>
<evidence type="ECO:0008006" key="7">
    <source>
        <dbReference type="Google" id="ProtNLM"/>
    </source>
</evidence>
<dbReference type="Pfam" id="PF01738">
    <property type="entry name" value="DLH"/>
    <property type="match status" value="1"/>
</dbReference>
<gene>
    <name evidence="5" type="ORF">A8C56_20670</name>
</gene>
<evidence type="ECO:0000259" key="3">
    <source>
        <dbReference type="Pfam" id="PF01738"/>
    </source>
</evidence>
<dbReference type="KEGG" id="nia:A8C56_20670"/>
<comment type="similarity">
    <text evidence="1">Belongs to the 'GDXG' lipolytic enzyme family.</text>
</comment>
<dbReference type="SUPFAM" id="SSF53474">
    <property type="entry name" value="alpha/beta-Hydrolases"/>
    <property type="match status" value="1"/>
</dbReference>
<dbReference type="InterPro" id="IPR050300">
    <property type="entry name" value="GDXG_lipolytic_enzyme"/>
</dbReference>